<proteinExistence type="inferred from homology"/>
<evidence type="ECO:0000256" key="1">
    <source>
        <dbReference type="ARBA" id="ARBA00007689"/>
    </source>
</evidence>
<dbReference type="SUPFAM" id="SSF54909">
    <property type="entry name" value="Dimeric alpha+beta barrel"/>
    <property type="match status" value="1"/>
</dbReference>
<dbReference type="InterPro" id="IPR005545">
    <property type="entry name" value="YCII"/>
</dbReference>
<feature type="domain" description="YCII-related" evidence="2">
    <location>
        <begin position="2"/>
        <end position="84"/>
    </location>
</feature>
<dbReference type="Gene3D" id="3.30.70.1060">
    <property type="entry name" value="Dimeric alpha+beta barrel"/>
    <property type="match status" value="1"/>
</dbReference>
<dbReference type="AlphaFoldDB" id="A0A936ZTI4"/>
<reference evidence="3" key="1">
    <citation type="submission" date="2021-01" db="EMBL/GenBank/DDBJ databases">
        <title>Ramlibacter sp. strain AW1 16S ribosomal RNA gene Genome sequencing and assembly.</title>
        <authorList>
            <person name="Kang M."/>
        </authorList>
    </citation>
    <scope>NUCLEOTIDE SEQUENCE</scope>
    <source>
        <strain evidence="3">AW1</strain>
    </source>
</reference>
<dbReference type="EMBL" id="JAEQNA010000017">
    <property type="protein sequence ID" value="MBL0423436.1"/>
    <property type="molecule type" value="Genomic_DNA"/>
</dbReference>
<accession>A0A936ZTI4</accession>
<name>A0A936ZTI4_9BURK</name>
<evidence type="ECO:0000313" key="4">
    <source>
        <dbReference type="Proteomes" id="UP000613011"/>
    </source>
</evidence>
<comment type="similarity">
    <text evidence="1">Belongs to the YciI family.</text>
</comment>
<keyword evidence="4" id="KW-1185">Reference proteome</keyword>
<dbReference type="RefSeq" id="WP_201686571.1">
    <property type="nucleotide sequence ID" value="NZ_JAEQNA010000017.1"/>
</dbReference>
<comment type="caution">
    <text evidence="3">The sequence shown here is derived from an EMBL/GenBank/DDBJ whole genome shotgun (WGS) entry which is preliminary data.</text>
</comment>
<gene>
    <name evidence="3" type="ORF">JI739_24095</name>
</gene>
<sequence>MKLFALIYTMVDIELSNRHRPEHVAFLADLVRAGRIECGWKFPHYEPGALQGVLFCRAESAEEVFGWFAVDPVVVAGARTIEVREALPMSVGAEPAPARG</sequence>
<organism evidence="3 4">
    <name type="scientific">Ramlibacter aurantiacus</name>
    <dbReference type="NCBI Taxonomy" id="2801330"/>
    <lineage>
        <taxon>Bacteria</taxon>
        <taxon>Pseudomonadati</taxon>
        <taxon>Pseudomonadota</taxon>
        <taxon>Betaproteobacteria</taxon>
        <taxon>Burkholderiales</taxon>
        <taxon>Comamonadaceae</taxon>
        <taxon>Ramlibacter</taxon>
    </lineage>
</organism>
<evidence type="ECO:0000259" key="2">
    <source>
        <dbReference type="Pfam" id="PF03795"/>
    </source>
</evidence>
<dbReference type="Proteomes" id="UP000613011">
    <property type="component" value="Unassembled WGS sequence"/>
</dbReference>
<dbReference type="InterPro" id="IPR011008">
    <property type="entry name" value="Dimeric_a/b-barrel"/>
</dbReference>
<evidence type="ECO:0000313" key="3">
    <source>
        <dbReference type="EMBL" id="MBL0423436.1"/>
    </source>
</evidence>
<protein>
    <recommendedName>
        <fullName evidence="2">YCII-related domain-containing protein</fullName>
    </recommendedName>
</protein>
<dbReference type="Pfam" id="PF03795">
    <property type="entry name" value="YCII"/>
    <property type="match status" value="1"/>
</dbReference>